<dbReference type="PANTHER" id="PTHR23426:SF65">
    <property type="entry name" value="FERREDOXIN-2, MITOCHONDRIAL"/>
    <property type="match status" value="1"/>
</dbReference>
<dbReference type="CDD" id="cd00207">
    <property type="entry name" value="fer2"/>
    <property type="match status" value="1"/>
</dbReference>
<dbReference type="InterPro" id="IPR036010">
    <property type="entry name" value="2Fe-2S_ferredoxin-like_sf"/>
</dbReference>
<comment type="cofactor">
    <cofactor evidence="6">
        <name>[2Fe-2S] cluster</name>
        <dbReference type="ChEBI" id="CHEBI:190135"/>
    </cofactor>
</comment>
<dbReference type="InterPro" id="IPR001055">
    <property type="entry name" value="Adrenodoxin-like"/>
</dbReference>
<evidence type="ECO:0000313" key="9">
    <source>
        <dbReference type="Proteomes" id="UP000238220"/>
    </source>
</evidence>
<keyword evidence="3" id="KW-0479">Metal-binding</keyword>
<keyword evidence="2" id="KW-0001">2Fe-2S</keyword>
<keyword evidence="9" id="KW-1185">Reference proteome</keyword>
<evidence type="ECO:0000313" key="8">
    <source>
        <dbReference type="EMBL" id="PPE74422.1"/>
    </source>
</evidence>
<comment type="caution">
    <text evidence="8">The sequence shown here is derived from an EMBL/GenBank/DDBJ whole genome shotgun (WGS) entry which is preliminary data.</text>
</comment>
<dbReference type="Pfam" id="PF00111">
    <property type="entry name" value="Fer2"/>
    <property type="match status" value="1"/>
</dbReference>
<keyword evidence="5" id="KW-0411">Iron-sulfur</keyword>
<dbReference type="GO" id="GO:0140647">
    <property type="term" value="P:P450-containing electron transport chain"/>
    <property type="evidence" value="ECO:0007669"/>
    <property type="project" value="InterPro"/>
</dbReference>
<dbReference type="GO" id="GO:0051537">
    <property type="term" value="F:2 iron, 2 sulfur cluster binding"/>
    <property type="evidence" value="ECO:0007669"/>
    <property type="project" value="UniProtKB-KW"/>
</dbReference>
<gene>
    <name evidence="8" type="ORF">C3942_06550</name>
</gene>
<dbReference type="GO" id="GO:0009055">
    <property type="term" value="F:electron transfer activity"/>
    <property type="evidence" value="ECO:0007669"/>
    <property type="project" value="TreeGrafter"/>
</dbReference>
<dbReference type="InterPro" id="IPR001041">
    <property type="entry name" value="2Fe-2S_ferredoxin-type"/>
</dbReference>
<proteinExistence type="inferred from homology"/>
<evidence type="ECO:0000256" key="1">
    <source>
        <dbReference type="ARBA" id="ARBA00010914"/>
    </source>
</evidence>
<evidence type="ECO:0000256" key="5">
    <source>
        <dbReference type="ARBA" id="ARBA00023014"/>
    </source>
</evidence>
<evidence type="ECO:0000259" key="7">
    <source>
        <dbReference type="PROSITE" id="PS51085"/>
    </source>
</evidence>
<dbReference type="PROSITE" id="PS00814">
    <property type="entry name" value="ADX"/>
    <property type="match status" value="1"/>
</dbReference>
<dbReference type="PROSITE" id="PS51085">
    <property type="entry name" value="2FE2S_FER_2"/>
    <property type="match status" value="1"/>
</dbReference>
<comment type="similarity">
    <text evidence="1">Belongs to the adrenodoxin/putidaredoxin family.</text>
</comment>
<reference evidence="8 9" key="1">
    <citation type="submission" date="2018-02" db="EMBL/GenBank/DDBJ databases">
        <title>Genome sequencing of Solimonas sp. HR-BB.</title>
        <authorList>
            <person name="Lee Y."/>
            <person name="Jeon C.O."/>
        </authorList>
    </citation>
    <scope>NUCLEOTIDE SEQUENCE [LARGE SCALE GENOMIC DNA]</scope>
    <source>
        <strain evidence="8 9">HR-BB</strain>
    </source>
</reference>
<organism evidence="8 9">
    <name type="scientific">Solimonas fluminis</name>
    <dbReference type="NCBI Taxonomy" id="2086571"/>
    <lineage>
        <taxon>Bacteria</taxon>
        <taxon>Pseudomonadati</taxon>
        <taxon>Pseudomonadota</taxon>
        <taxon>Gammaproteobacteria</taxon>
        <taxon>Nevskiales</taxon>
        <taxon>Nevskiaceae</taxon>
        <taxon>Solimonas</taxon>
    </lineage>
</organism>
<evidence type="ECO:0000256" key="4">
    <source>
        <dbReference type="ARBA" id="ARBA00023004"/>
    </source>
</evidence>
<keyword evidence="4" id="KW-0408">Iron</keyword>
<accession>A0A2S5THJ2</accession>
<evidence type="ECO:0000256" key="3">
    <source>
        <dbReference type="ARBA" id="ARBA00022723"/>
    </source>
</evidence>
<sequence length="107" mass="11395">MGIKVTFVQANGVEKTIENIAAGESMMEVGRFNGVEGILGDCGGSCACATCHVYVDAAWEARTGKPDEVETGTLDMAPDVQPNSRLCCQIRLRDELDGLRVTVAPSF</sequence>
<dbReference type="PANTHER" id="PTHR23426">
    <property type="entry name" value="FERREDOXIN/ADRENODOXIN"/>
    <property type="match status" value="1"/>
</dbReference>
<dbReference type="Proteomes" id="UP000238220">
    <property type="component" value="Unassembled WGS sequence"/>
</dbReference>
<dbReference type="InterPro" id="IPR018298">
    <property type="entry name" value="Adrenodoxin_Fe-S_BS"/>
</dbReference>
<protein>
    <submittedName>
        <fullName evidence="8">2Fe-2S ferredoxin</fullName>
    </submittedName>
</protein>
<evidence type="ECO:0000256" key="2">
    <source>
        <dbReference type="ARBA" id="ARBA00022714"/>
    </source>
</evidence>
<dbReference type="SUPFAM" id="SSF54292">
    <property type="entry name" value="2Fe-2S ferredoxin-like"/>
    <property type="match status" value="1"/>
</dbReference>
<dbReference type="Gene3D" id="3.10.20.30">
    <property type="match status" value="1"/>
</dbReference>
<name>A0A2S5THJ2_9GAMM</name>
<dbReference type="AlphaFoldDB" id="A0A2S5THJ2"/>
<dbReference type="EMBL" id="PSNW01000003">
    <property type="protein sequence ID" value="PPE74422.1"/>
    <property type="molecule type" value="Genomic_DNA"/>
</dbReference>
<dbReference type="OrthoDB" id="9799640at2"/>
<evidence type="ECO:0000256" key="6">
    <source>
        <dbReference type="ARBA" id="ARBA00034078"/>
    </source>
</evidence>
<dbReference type="InterPro" id="IPR012675">
    <property type="entry name" value="Beta-grasp_dom_sf"/>
</dbReference>
<dbReference type="GO" id="GO:0046872">
    <property type="term" value="F:metal ion binding"/>
    <property type="evidence" value="ECO:0007669"/>
    <property type="project" value="UniProtKB-KW"/>
</dbReference>
<dbReference type="RefSeq" id="WP_104229580.1">
    <property type="nucleotide sequence ID" value="NZ_PSNW01000003.1"/>
</dbReference>
<feature type="domain" description="2Fe-2S ferredoxin-type" evidence="7">
    <location>
        <begin position="3"/>
        <end position="107"/>
    </location>
</feature>